<evidence type="ECO:0000256" key="2">
    <source>
        <dbReference type="ARBA" id="ARBA00012528"/>
    </source>
</evidence>
<evidence type="ECO:0000256" key="4">
    <source>
        <dbReference type="SAM" id="Phobius"/>
    </source>
</evidence>
<dbReference type="SUPFAM" id="SSF55073">
    <property type="entry name" value="Nucleotide cyclase"/>
    <property type="match status" value="1"/>
</dbReference>
<keyword evidence="6" id="KW-0808">Transferase</keyword>
<dbReference type="PROSITE" id="PS50887">
    <property type="entry name" value="GGDEF"/>
    <property type="match status" value="1"/>
</dbReference>
<comment type="catalytic activity">
    <reaction evidence="3">
        <text>2 GTP = 3',3'-c-di-GMP + 2 diphosphate</text>
        <dbReference type="Rhea" id="RHEA:24898"/>
        <dbReference type="ChEBI" id="CHEBI:33019"/>
        <dbReference type="ChEBI" id="CHEBI:37565"/>
        <dbReference type="ChEBI" id="CHEBI:58805"/>
        <dbReference type="EC" id="2.7.7.65"/>
    </reaction>
</comment>
<name>A0AAJ2JEV7_STEMA</name>
<dbReference type="SMART" id="SM00267">
    <property type="entry name" value="GGDEF"/>
    <property type="match status" value="1"/>
</dbReference>
<accession>A0AAJ2JEV7</accession>
<comment type="cofactor">
    <cofactor evidence="1">
        <name>Mg(2+)</name>
        <dbReference type="ChEBI" id="CHEBI:18420"/>
    </cofactor>
</comment>
<dbReference type="EMBL" id="JAVSKO010000008">
    <property type="protein sequence ID" value="MDT3470089.1"/>
    <property type="molecule type" value="Genomic_DNA"/>
</dbReference>
<organism evidence="6 7">
    <name type="scientific">Stenotrophomonas maltophilia</name>
    <name type="common">Pseudomonas maltophilia</name>
    <name type="synonym">Xanthomonas maltophilia</name>
    <dbReference type="NCBI Taxonomy" id="40324"/>
    <lineage>
        <taxon>Bacteria</taxon>
        <taxon>Pseudomonadati</taxon>
        <taxon>Pseudomonadota</taxon>
        <taxon>Gammaproteobacteria</taxon>
        <taxon>Lysobacterales</taxon>
        <taxon>Lysobacteraceae</taxon>
        <taxon>Stenotrophomonas</taxon>
        <taxon>Stenotrophomonas maltophilia group</taxon>
    </lineage>
</organism>
<feature type="transmembrane region" description="Helical" evidence="4">
    <location>
        <begin position="12"/>
        <end position="34"/>
    </location>
</feature>
<keyword evidence="4" id="KW-0812">Transmembrane</keyword>
<dbReference type="FunFam" id="3.30.70.270:FF:000001">
    <property type="entry name" value="Diguanylate cyclase domain protein"/>
    <property type="match status" value="1"/>
</dbReference>
<gene>
    <name evidence="6" type="ORF">ROV92_19055</name>
</gene>
<dbReference type="Gene3D" id="3.30.70.270">
    <property type="match status" value="1"/>
</dbReference>
<dbReference type="PANTHER" id="PTHR45138">
    <property type="entry name" value="REGULATORY COMPONENTS OF SENSORY TRANSDUCTION SYSTEM"/>
    <property type="match status" value="1"/>
</dbReference>
<protein>
    <recommendedName>
        <fullName evidence="2">diguanylate cyclase</fullName>
        <ecNumber evidence="2">2.7.7.65</ecNumber>
    </recommendedName>
</protein>
<dbReference type="PANTHER" id="PTHR45138:SF9">
    <property type="entry name" value="DIGUANYLATE CYCLASE DGCM-RELATED"/>
    <property type="match status" value="1"/>
</dbReference>
<dbReference type="Pfam" id="PF00990">
    <property type="entry name" value="GGDEF"/>
    <property type="match status" value="1"/>
</dbReference>
<keyword evidence="4" id="KW-1133">Transmembrane helix</keyword>
<sequence length="580" mass="63566">MAGKVSPIGLRTWVWILAGLFVVCTLPLMVIALVQGTMRYAAAEDNLVSLRQLRQTFDLANLVSSERGPANSLLGARADEGAEQARLAMQLAVVRRRVDAAMLQLDTAFKADPGEVDAHAMLADAQRRLKSARASVDRVAAQPQDARRVEDVERAISSMFAVVDRLHLLTSAQINVLVRTDREAAIPAMQGQVLIDLREHGGRLASNVMAPVAVPGAWRNEQVRAALQTEGRLLELWRLAGSHEAVFRSDPALSWHWDMARRQFFGESLPMVEQLIEGGRRGVPPPWTAAEFTRRYVPTLQSLEALRDGYLSVSIARFEHTRNRAAMRLAVLVATVVGTLLVLGVALRIAHVQILRPLLQAQRQVIQIASDAPGPEQHVTHPLAEMQRLFDAIEVLRETSRERSALTSELRQLAGTDELTGLLNRRALDQRVQQRHAEGAAAAVVILLDVDRFKSINDGHGHDAGDEVLVQVAQLLQRHLRRSDSIARYGGEEFLVLLADGDLDAGRRLAESLRLALQQLDIVVGGDSTLRVTASFGVAEGGTDALGWRTLLRAADAAMYQAKAQGRDRVRVAGGGRTSR</sequence>
<evidence type="ECO:0000313" key="7">
    <source>
        <dbReference type="Proteomes" id="UP001251948"/>
    </source>
</evidence>
<keyword evidence="6" id="KW-0548">Nucleotidyltransferase</keyword>
<dbReference type="Proteomes" id="UP001251948">
    <property type="component" value="Unassembled WGS sequence"/>
</dbReference>
<keyword evidence="4" id="KW-0472">Membrane</keyword>
<dbReference type="EC" id="2.7.7.65" evidence="2"/>
<dbReference type="GO" id="GO:0052621">
    <property type="term" value="F:diguanylate cyclase activity"/>
    <property type="evidence" value="ECO:0007669"/>
    <property type="project" value="UniProtKB-EC"/>
</dbReference>
<dbReference type="RefSeq" id="WP_312563992.1">
    <property type="nucleotide sequence ID" value="NZ_JAVSKO010000008.1"/>
</dbReference>
<evidence type="ECO:0000256" key="3">
    <source>
        <dbReference type="ARBA" id="ARBA00034247"/>
    </source>
</evidence>
<dbReference type="AlphaFoldDB" id="A0AAJ2JEV7"/>
<dbReference type="CDD" id="cd01949">
    <property type="entry name" value="GGDEF"/>
    <property type="match status" value="1"/>
</dbReference>
<evidence type="ECO:0000259" key="5">
    <source>
        <dbReference type="PROSITE" id="PS50887"/>
    </source>
</evidence>
<dbReference type="InterPro" id="IPR029787">
    <property type="entry name" value="Nucleotide_cyclase"/>
</dbReference>
<comment type="caution">
    <text evidence="6">The sequence shown here is derived from an EMBL/GenBank/DDBJ whole genome shotgun (WGS) entry which is preliminary data.</text>
</comment>
<dbReference type="InterPro" id="IPR043128">
    <property type="entry name" value="Rev_trsase/Diguanyl_cyclase"/>
</dbReference>
<proteinExistence type="predicted"/>
<dbReference type="InterPro" id="IPR000160">
    <property type="entry name" value="GGDEF_dom"/>
</dbReference>
<reference evidence="6" key="1">
    <citation type="submission" date="2023-07" db="EMBL/GenBank/DDBJ databases">
        <title>Comparative genomics of clinical Stenotrophomonas maltophilia isolates reveals regions of diversity which correlate with colonization and persistence in vivo.</title>
        <authorList>
            <person name="Mcdaniel M.S."/>
            <person name="Swords W.E."/>
            <person name="Sumpter N.A."/>
            <person name="Lindgren N.R."/>
            <person name="Billiot C.E."/>
        </authorList>
    </citation>
    <scope>NUCLEOTIDE SEQUENCE</scope>
    <source>
        <strain evidence="6">Ism4</strain>
    </source>
</reference>
<dbReference type="InterPro" id="IPR050469">
    <property type="entry name" value="Diguanylate_Cyclase"/>
</dbReference>
<feature type="domain" description="GGDEF" evidence="5">
    <location>
        <begin position="441"/>
        <end position="575"/>
    </location>
</feature>
<dbReference type="NCBIfam" id="TIGR00254">
    <property type="entry name" value="GGDEF"/>
    <property type="match status" value="1"/>
</dbReference>
<evidence type="ECO:0000256" key="1">
    <source>
        <dbReference type="ARBA" id="ARBA00001946"/>
    </source>
</evidence>
<feature type="transmembrane region" description="Helical" evidence="4">
    <location>
        <begin position="329"/>
        <end position="350"/>
    </location>
</feature>
<evidence type="ECO:0000313" key="6">
    <source>
        <dbReference type="EMBL" id="MDT3470089.1"/>
    </source>
</evidence>